<organism evidence="7 8">
    <name type="scientific">Algimonas ampicilliniresistens</name>
    <dbReference type="NCBI Taxonomy" id="1298735"/>
    <lineage>
        <taxon>Bacteria</taxon>
        <taxon>Pseudomonadati</taxon>
        <taxon>Pseudomonadota</taxon>
        <taxon>Alphaproteobacteria</taxon>
        <taxon>Maricaulales</taxon>
        <taxon>Robiginitomaculaceae</taxon>
        <taxon>Algimonas</taxon>
    </lineage>
</organism>
<reference evidence="7" key="2">
    <citation type="submission" date="2023-01" db="EMBL/GenBank/DDBJ databases">
        <title>Draft genome sequence of Algimonas ampicilliniresistens strain NBRC 108219.</title>
        <authorList>
            <person name="Sun Q."/>
            <person name="Mori K."/>
        </authorList>
    </citation>
    <scope>NUCLEOTIDE SEQUENCE</scope>
    <source>
        <strain evidence="7">NBRC 108219</strain>
    </source>
</reference>
<dbReference type="SUPFAM" id="SSF50685">
    <property type="entry name" value="Barwin-like endoglucanases"/>
    <property type="match status" value="1"/>
</dbReference>
<reference evidence="7" key="1">
    <citation type="journal article" date="2014" name="Int. J. Syst. Evol. Microbiol.">
        <title>Complete genome of a new Firmicutes species belonging to the dominant human colonic microbiota ('Ruminococcus bicirculans') reveals two chromosomes and a selective capacity to utilize plant glucans.</title>
        <authorList>
            <consortium name="NISC Comparative Sequencing Program"/>
            <person name="Wegmann U."/>
            <person name="Louis P."/>
            <person name="Goesmann A."/>
            <person name="Henrissat B."/>
            <person name="Duncan S.H."/>
            <person name="Flint H.J."/>
        </authorList>
    </citation>
    <scope>NUCLEOTIDE SEQUENCE</scope>
    <source>
        <strain evidence="7">NBRC 108219</strain>
    </source>
</reference>
<accession>A0ABQ5V8M8</accession>
<evidence type="ECO:0000313" key="8">
    <source>
        <dbReference type="Proteomes" id="UP001161391"/>
    </source>
</evidence>
<protein>
    <recommendedName>
        <fullName evidence="3">Endolytic peptidoglycan transglycosylase RlpA</fullName>
        <ecNumber evidence="3">4.2.2.-</ecNumber>
    </recommendedName>
</protein>
<dbReference type="CDD" id="cd22268">
    <property type="entry name" value="DPBB_RlpA-like"/>
    <property type="match status" value="1"/>
</dbReference>
<feature type="region of interest" description="Disordered" evidence="5">
    <location>
        <begin position="262"/>
        <end position="284"/>
    </location>
</feature>
<dbReference type="InterPro" id="IPR036908">
    <property type="entry name" value="RlpA-like_sf"/>
</dbReference>
<dbReference type="Pfam" id="PF03330">
    <property type="entry name" value="DPBB_1"/>
    <property type="match status" value="1"/>
</dbReference>
<evidence type="ECO:0000256" key="4">
    <source>
        <dbReference type="RuleBase" id="RU003495"/>
    </source>
</evidence>
<dbReference type="Gene3D" id="2.40.40.10">
    <property type="entry name" value="RlpA-like domain"/>
    <property type="match status" value="1"/>
</dbReference>
<evidence type="ECO:0000256" key="5">
    <source>
        <dbReference type="SAM" id="MobiDB-lite"/>
    </source>
</evidence>
<dbReference type="InterPro" id="IPR012997">
    <property type="entry name" value="RplA"/>
</dbReference>
<dbReference type="HAMAP" id="MF_02071">
    <property type="entry name" value="RlpA"/>
    <property type="match status" value="1"/>
</dbReference>
<comment type="caution">
    <text evidence="7">The sequence shown here is derived from an EMBL/GenBank/DDBJ whole genome shotgun (WGS) entry which is preliminary data.</text>
</comment>
<dbReference type="PANTHER" id="PTHR34183">
    <property type="entry name" value="ENDOLYTIC PEPTIDOGLYCAN TRANSGLYCOSYLASE RLPA"/>
    <property type="match status" value="1"/>
</dbReference>
<evidence type="ECO:0000256" key="2">
    <source>
        <dbReference type="ARBA" id="ARBA00023316"/>
    </source>
</evidence>
<comment type="function">
    <text evidence="3">Lytic transglycosylase with a strong preference for naked glycan strands that lack stem peptides.</text>
</comment>
<dbReference type="Proteomes" id="UP001161391">
    <property type="component" value="Unassembled WGS sequence"/>
</dbReference>
<feature type="region of interest" description="Disordered" evidence="5">
    <location>
        <begin position="34"/>
        <end position="55"/>
    </location>
</feature>
<evidence type="ECO:0000259" key="6">
    <source>
        <dbReference type="Pfam" id="PF03330"/>
    </source>
</evidence>
<dbReference type="InterPro" id="IPR034718">
    <property type="entry name" value="RlpA"/>
</dbReference>
<dbReference type="NCBIfam" id="TIGR00413">
    <property type="entry name" value="rlpA"/>
    <property type="match status" value="1"/>
</dbReference>
<gene>
    <name evidence="3" type="primary">rlpA</name>
    <name evidence="7" type="ORF">GCM10007853_12080</name>
</gene>
<keyword evidence="2 3" id="KW-0961">Cell wall biogenesis/degradation</keyword>
<keyword evidence="8" id="KW-1185">Reference proteome</keyword>
<dbReference type="EMBL" id="BSNK01000001">
    <property type="protein sequence ID" value="GLQ23334.1"/>
    <property type="molecule type" value="Genomic_DNA"/>
</dbReference>
<proteinExistence type="inferred from homology"/>
<keyword evidence="1 3" id="KW-0456">Lyase</keyword>
<dbReference type="PANTHER" id="PTHR34183:SF1">
    <property type="entry name" value="ENDOLYTIC PEPTIDOGLYCAN TRANSGLYCOSYLASE RLPA"/>
    <property type="match status" value="1"/>
</dbReference>
<comment type="similarity">
    <text evidence="3 4">Belongs to the RlpA family.</text>
</comment>
<evidence type="ECO:0000313" key="7">
    <source>
        <dbReference type="EMBL" id="GLQ23334.1"/>
    </source>
</evidence>
<evidence type="ECO:0000256" key="1">
    <source>
        <dbReference type="ARBA" id="ARBA00023239"/>
    </source>
</evidence>
<dbReference type="InterPro" id="IPR009009">
    <property type="entry name" value="RlpA-like_DPBB"/>
</dbReference>
<sequence length="284" mass="30680">MAKAAPITYKMGQGNAQYASLDLSKRSMRPGIPGVGTSPHSTTPLGGQGRHFDPSKVDRQLYSHQKVGKRYTIMGGTYTPKHQPDYDEVGEASWYGPKFHGKPTATGETFNKRDMTAAHKTLALNSMLVVTNLDNGRVVTVRLNDRGPFIGNRMIDLSEAAAEALGFKSKGLANVRVQYAGPADPMAAGRTLPRNMPRSVELPRENIVEAPRRPRSPTPTPMIPEFKAPSLPAPIVPVAPRAAPDAGMPSGGDITLTIKGPIHIARSDDQSPEPQFIAERLDTK</sequence>
<dbReference type="EC" id="4.2.2.-" evidence="3"/>
<feature type="domain" description="RlpA-like protein double-psi beta-barrel" evidence="6">
    <location>
        <begin position="89"/>
        <end position="177"/>
    </location>
</feature>
<evidence type="ECO:0000256" key="3">
    <source>
        <dbReference type="HAMAP-Rule" id="MF_02071"/>
    </source>
</evidence>
<name>A0ABQ5V8M8_9PROT</name>